<dbReference type="CDD" id="cd06170">
    <property type="entry name" value="LuxR_C_like"/>
    <property type="match status" value="1"/>
</dbReference>
<dbReference type="RefSeq" id="WP_183414460.1">
    <property type="nucleotide sequence ID" value="NZ_JACHYB010000002.1"/>
</dbReference>
<dbReference type="PRINTS" id="PR00038">
    <property type="entry name" value="HTHLUXR"/>
</dbReference>
<feature type="transmembrane region" description="Helical" evidence="1">
    <location>
        <begin position="248"/>
        <end position="271"/>
    </location>
</feature>
<evidence type="ECO:0000313" key="4">
    <source>
        <dbReference type="Proteomes" id="UP000544222"/>
    </source>
</evidence>
<organism evidence="3 4">
    <name type="scientific">Microbacter margulisiae</name>
    <dbReference type="NCBI Taxonomy" id="1350067"/>
    <lineage>
        <taxon>Bacteria</taxon>
        <taxon>Pseudomonadati</taxon>
        <taxon>Bacteroidota</taxon>
        <taxon>Bacteroidia</taxon>
        <taxon>Bacteroidales</taxon>
        <taxon>Porphyromonadaceae</taxon>
        <taxon>Microbacter</taxon>
    </lineage>
</organism>
<evidence type="ECO:0000256" key="1">
    <source>
        <dbReference type="SAM" id="Phobius"/>
    </source>
</evidence>
<keyword evidence="4" id="KW-1185">Reference proteome</keyword>
<dbReference type="InterPro" id="IPR035965">
    <property type="entry name" value="PAS-like_dom_sf"/>
</dbReference>
<keyword evidence="3" id="KW-0238">DNA-binding</keyword>
<dbReference type="InterPro" id="IPR000014">
    <property type="entry name" value="PAS"/>
</dbReference>
<evidence type="ECO:0000259" key="2">
    <source>
        <dbReference type="SMART" id="SM00421"/>
    </source>
</evidence>
<dbReference type="GO" id="GO:0003677">
    <property type="term" value="F:DNA binding"/>
    <property type="evidence" value="ECO:0007669"/>
    <property type="project" value="UniProtKB-KW"/>
</dbReference>
<dbReference type="CDD" id="cd00130">
    <property type="entry name" value="PAS"/>
    <property type="match status" value="1"/>
</dbReference>
<dbReference type="GO" id="GO:0006355">
    <property type="term" value="P:regulation of DNA-templated transcription"/>
    <property type="evidence" value="ECO:0007669"/>
    <property type="project" value="InterPro"/>
</dbReference>
<sequence>MPTIREEHAAMISNHVCKVKESDYALILQDVLTLTILESVNCMTAIFDLHRGNYRHIDPQFQKLLGHPFPVKAGYESNVSFYDLVHPDDVTKLQEADIQAYDRFHEIAADKRHHYCMNCDFRIRTASGDYIRIHRNMSPLTYDREGKLWLVYLQFGCMRYKTDKHPISAWLLDKKTLRMESLMKGWMSAFKKKIISKRVLEVLILTREGLTVEQIAKELSLSVTTVYNYRRLAMRELGLQTIDQVNHYLGLAGIMKLVAQFIISLFMYGFAT</sequence>
<dbReference type="InterPro" id="IPR036388">
    <property type="entry name" value="WH-like_DNA-bd_sf"/>
</dbReference>
<keyword evidence="1" id="KW-0472">Membrane</keyword>
<accession>A0A7W5DV35</accession>
<dbReference type="Proteomes" id="UP000544222">
    <property type="component" value="Unassembled WGS sequence"/>
</dbReference>
<dbReference type="SUPFAM" id="SSF46894">
    <property type="entry name" value="C-terminal effector domain of the bipartite response regulators"/>
    <property type="match status" value="1"/>
</dbReference>
<keyword evidence="1" id="KW-1133">Transmembrane helix</keyword>
<feature type="domain" description="HTH luxR-type" evidence="2">
    <location>
        <begin position="192"/>
        <end position="249"/>
    </location>
</feature>
<name>A0A7W5DV35_9PORP</name>
<dbReference type="InterPro" id="IPR016032">
    <property type="entry name" value="Sig_transdc_resp-reg_C-effctor"/>
</dbReference>
<proteinExistence type="predicted"/>
<dbReference type="AlphaFoldDB" id="A0A7W5DV35"/>
<dbReference type="Gene3D" id="3.30.450.20">
    <property type="entry name" value="PAS domain"/>
    <property type="match status" value="1"/>
</dbReference>
<gene>
    <name evidence="3" type="ORF">FHX64_002941</name>
</gene>
<protein>
    <submittedName>
        <fullName evidence="3">DNA-binding CsgD family transcriptional regulator</fullName>
    </submittedName>
</protein>
<dbReference type="InterPro" id="IPR013655">
    <property type="entry name" value="PAS_fold_3"/>
</dbReference>
<dbReference type="InterPro" id="IPR000792">
    <property type="entry name" value="Tscrpt_reg_LuxR_C"/>
</dbReference>
<dbReference type="SMART" id="SM00421">
    <property type="entry name" value="HTH_LUXR"/>
    <property type="match status" value="1"/>
</dbReference>
<dbReference type="SUPFAM" id="SSF55785">
    <property type="entry name" value="PYP-like sensor domain (PAS domain)"/>
    <property type="match status" value="1"/>
</dbReference>
<dbReference type="Pfam" id="PF08447">
    <property type="entry name" value="PAS_3"/>
    <property type="match status" value="1"/>
</dbReference>
<dbReference type="Pfam" id="PF00196">
    <property type="entry name" value="GerE"/>
    <property type="match status" value="1"/>
</dbReference>
<dbReference type="Gene3D" id="1.10.10.10">
    <property type="entry name" value="Winged helix-like DNA-binding domain superfamily/Winged helix DNA-binding domain"/>
    <property type="match status" value="1"/>
</dbReference>
<keyword evidence="1" id="KW-0812">Transmembrane</keyword>
<dbReference type="EMBL" id="JACHYB010000002">
    <property type="protein sequence ID" value="MBB3188743.1"/>
    <property type="molecule type" value="Genomic_DNA"/>
</dbReference>
<reference evidence="3 4" key="1">
    <citation type="submission" date="2020-08" db="EMBL/GenBank/DDBJ databases">
        <title>Genomic Encyclopedia of Type Strains, Phase IV (KMG-IV): sequencing the most valuable type-strain genomes for metagenomic binning, comparative biology and taxonomic classification.</title>
        <authorList>
            <person name="Goeker M."/>
        </authorList>
    </citation>
    <scope>NUCLEOTIDE SEQUENCE [LARGE SCALE GENOMIC DNA]</scope>
    <source>
        <strain evidence="3 4">DSM 27471</strain>
    </source>
</reference>
<evidence type="ECO:0000313" key="3">
    <source>
        <dbReference type="EMBL" id="MBB3188743.1"/>
    </source>
</evidence>
<comment type="caution">
    <text evidence="3">The sequence shown here is derived from an EMBL/GenBank/DDBJ whole genome shotgun (WGS) entry which is preliminary data.</text>
</comment>